<keyword evidence="5 7" id="KW-0346">Stress response</keyword>
<dbReference type="InterPro" id="IPR013805">
    <property type="entry name" value="GrpE_CC"/>
</dbReference>
<dbReference type="SUPFAM" id="SSF58014">
    <property type="entry name" value="Coiled-coil domain of nucleotide exchange factor GrpE"/>
    <property type="match status" value="1"/>
</dbReference>
<comment type="subunit">
    <text evidence="3">Homodimer.</text>
</comment>
<evidence type="ECO:0000256" key="3">
    <source>
        <dbReference type="ARBA" id="ARBA00011738"/>
    </source>
</evidence>
<comment type="subcellular location">
    <subcellularLocation>
        <location evidence="1">Cytoplasm</location>
    </subcellularLocation>
</comment>
<name>A0A3B0XAD9_9ZZZZ</name>
<dbReference type="Gene3D" id="2.30.22.10">
    <property type="entry name" value="Head domain of nucleotide exchange factor GrpE"/>
    <property type="match status" value="1"/>
</dbReference>
<keyword evidence="4" id="KW-0963">Cytoplasm</keyword>
<dbReference type="AlphaFoldDB" id="A0A3B0XAD9"/>
<dbReference type="PROSITE" id="PS01071">
    <property type="entry name" value="GRPE"/>
    <property type="match status" value="1"/>
</dbReference>
<organism evidence="7">
    <name type="scientific">hydrothermal vent metagenome</name>
    <dbReference type="NCBI Taxonomy" id="652676"/>
    <lineage>
        <taxon>unclassified sequences</taxon>
        <taxon>metagenomes</taxon>
        <taxon>ecological metagenomes</taxon>
    </lineage>
</organism>
<dbReference type="PANTHER" id="PTHR21237:SF23">
    <property type="entry name" value="GRPE PROTEIN HOMOLOG, MITOCHONDRIAL"/>
    <property type="match status" value="1"/>
</dbReference>
<dbReference type="Gene3D" id="3.90.20.20">
    <property type="match status" value="1"/>
</dbReference>
<dbReference type="InterPro" id="IPR000740">
    <property type="entry name" value="GrpE"/>
</dbReference>
<sequence length="151" mass="16980">AQLEYAQAKASENWNQYLLAKAEMDNLRRRNAKDVENAHKYGIEKFVTELLPVIDGMGMGLATEDASAESLREGMELTLSMLQKMMEKLGIEEIDPMNEKFDAEKHQAMSMQPNADVEPNTVIAVMQKGYALNERLIRPAMVMVSKAVEDS</sequence>
<gene>
    <name evidence="7" type="ORF">MNBD_GAMMA06-2167</name>
</gene>
<evidence type="ECO:0000256" key="1">
    <source>
        <dbReference type="ARBA" id="ARBA00004496"/>
    </source>
</evidence>
<dbReference type="EMBL" id="UOFD01000054">
    <property type="protein sequence ID" value="VAW52924.1"/>
    <property type="molecule type" value="Genomic_DNA"/>
</dbReference>
<dbReference type="GO" id="GO:0006457">
    <property type="term" value="P:protein folding"/>
    <property type="evidence" value="ECO:0007669"/>
    <property type="project" value="InterPro"/>
</dbReference>
<dbReference type="CDD" id="cd00446">
    <property type="entry name" value="GrpE"/>
    <property type="match status" value="1"/>
</dbReference>
<reference evidence="7" key="1">
    <citation type="submission" date="2018-06" db="EMBL/GenBank/DDBJ databases">
        <authorList>
            <person name="Zhirakovskaya E."/>
        </authorList>
    </citation>
    <scope>NUCLEOTIDE SEQUENCE</scope>
</reference>
<keyword evidence="6" id="KW-0143">Chaperone</keyword>
<dbReference type="GO" id="GO:0005829">
    <property type="term" value="C:cytosol"/>
    <property type="evidence" value="ECO:0007669"/>
    <property type="project" value="TreeGrafter"/>
</dbReference>
<evidence type="ECO:0000256" key="5">
    <source>
        <dbReference type="ARBA" id="ARBA00023016"/>
    </source>
</evidence>
<dbReference type="HAMAP" id="MF_01151">
    <property type="entry name" value="GrpE"/>
    <property type="match status" value="1"/>
</dbReference>
<dbReference type="GO" id="GO:0051087">
    <property type="term" value="F:protein-folding chaperone binding"/>
    <property type="evidence" value="ECO:0007669"/>
    <property type="project" value="InterPro"/>
</dbReference>
<dbReference type="InterPro" id="IPR009012">
    <property type="entry name" value="GrpE_head"/>
</dbReference>
<dbReference type="NCBIfam" id="NF010737">
    <property type="entry name" value="PRK14139.1"/>
    <property type="match status" value="1"/>
</dbReference>
<dbReference type="FunFam" id="2.30.22.10:FF:000001">
    <property type="entry name" value="Protein GrpE"/>
    <property type="match status" value="1"/>
</dbReference>
<comment type="similarity">
    <text evidence="2">Belongs to the GrpE family.</text>
</comment>
<dbReference type="NCBIfam" id="NF010748">
    <property type="entry name" value="PRK14150.1"/>
    <property type="match status" value="1"/>
</dbReference>
<dbReference type="GO" id="GO:0042803">
    <property type="term" value="F:protein homodimerization activity"/>
    <property type="evidence" value="ECO:0007669"/>
    <property type="project" value="InterPro"/>
</dbReference>
<evidence type="ECO:0000256" key="2">
    <source>
        <dbReference type="ARBA" id="ARBA00009054"/>
    </source>
</evidence>
<dbReference type="GO" id="GO:0051082">
    <property type="term" value="F:unfolded protein binding"/>
    <property type="evidence" value="ECO:0007669"/>
    <property type="project" value="TreeGrafter"/>
</dbReference>
<dbReference type="PANTHER" id="PTHR21237">
    <property type="entry name" value="GRPE PROTEIN"/>
    <property type="match status" value="1"/>
</dbReference>
<evidence type="ECO:0000256" key="6">
    <source>
        <dbReference type="ARBA" id="ARBA00023186"/>
    </source>
</evidence>
<feature type="non-terminal residue" evidence="7">
    <location>
        <position position="1"/>
    </location>
</feature>
<accession>A0A3B0XAD9</accession>
<proteinExistence type="inferred from homology"/>
<evidence type="ECO:0000256" key="4">
    <source>
        <dbReference type="ARBA" id="ARBA00022490"/>
    </source>
</evidence>
<evidence type="ECO:0000313" key="7">
    <source>
        <dbReference type="EMBL" id="VAW52924.1"/>
    </source>
</evidence>
<dbReference type="Pfam" id="PF01025">
    <property type="entry name" value="GrpE"/>
    <property type="match status" value="1"/>
</dbReference>
<dbReference type="SUPFAM" id="SSF51064">
    <property type="entry name" value="Head domain of nucleotide exchange factor GrpE"/>
    <property type="match status" value="1"/>
</dbReference>
<dbReference type="GO" id="GO:0000774">
    <property type="term" value="F:adenyl-nucleotide exchange factor activity"/>
    <property type="evidence" value="ECO:0007669"/>
    <property type="project" value="InterPro"/>
</dbReference>
<dbReference type="PRINTS" id="PR00773">
    <property type="entry name" value="GRPEPROTEIN"/>
</dbReference>
<protein>
    <submittedName>
        <fullName evidence="7">Heat shock protein GrpE</fullName>
    </submittedName>
</protein>